<dbReference type="InterPro" id="IPR005170">
    <property type="entry name" value="Transptr-assoc_dom"/>
</dbReference>
<evidence type="ECO:0000256" key="7">
    <source>
        <dbReference type="ARBA" id="ARBA00023136"/>
    </source>
</evidence>
<dbReference type="InterPro" id="IPR051676">
    <property type="entry name" value="UPF0053_domain"/>
</dbReference>
<dbReference type="AlphaFoldDB" id="A0A1H7Q8E7"/>
<dbReference type="GO" id="GO:0050660">
    <property type="term" value="F:flavin adenine dinucleotide binding"/>
    <property type="evidence" value="ECO:0007669"/>
    <property type="project" value="InterPro"/>
</dbReference>
<dbReference type="InterPro" id="IPR000644">
    <property type="entry name" value="CBS_dom"/>
</dbReference>
<evidence type="ECO:0000256" key="1">
    <source>
        <dbReference type="ARBA" id="ARBA00004651"/>
    </source>
</evidence>
<dbReference type="InterPro" id="IPR046342">
    <property type="entry name" value="CBS_dom_sf"/>
</dbReference>
<dbReference type="STRING" id="407022.SAMN05661044_02498"/>
<keyword evidence="3 9" id="KW-0812">Transmembrane</keyword>
<feature type="transmembrane region" description="Helical" evidence="10">
    <location>
        <begin position="55"/>
        <end position="74"/>
    </location>
</feature>
<reference evidence="14" key="1">
    <citation type="submission" date="2016-10" db="EMBL/GenBank/DDBJ databases">
        <authorList>
            <person name="Varghese N."/>
            <person name="Submissions S."/>
        </authorList>
    </citation>
    <scope>NUCLEOTIDE SEQUENCE [LARGE SCALE GENOMIC DNA]</scope>
    <source>
        <strain evidence="14">DSM 18733</strain>
    </source>
</reference>
<proteinExistence type="predicted"/>
<dbReference type="CDD" id="cd04590">
    <property type="entry name" value="CBS_pair_CorC_HlyC_assoc"/>
    <property type="match status" value="1"/>
</dbReference>
<dbReference type="Gene3D" id="3.30.465.10">
    <property type="match status" value="1"/>
</dbReference>
<keyword evidence="4" id="KW-0677">Repeat</keyword>
<feature type="transmembrane region" description="Helical" evidence="10">
    <location>
        <begin position="135"/>
        <end position="154"/>
    </location>
</feature>
<dbReference type="InterPro" id="IPR044751">
    <property type="entry name" value="Ion_transp-like_CBS"/>
</dbReference>
<keyword evidence="2" id="KW-1003">Cell membrane</keyword>
<dbReference type="InterPro" id="IPR002550">
    <property type="entry name" value="CNNM"/>
</dbReference>
<dbReference type="Pfam" id="PF03471">
    <property type="entry name" value="CorC_HlyC"/>
    <property type="match status" value="1"/>
</dbReference>
<dbReference type="SMART" id="SM00116">
    <property type="entry name" value="CBS"/>
    <property type="match status" value="2"/>
</dbReference>
<dbReference type="SMART" id="SM01091">
    <property type="entry name" value="CorC_HlyC"/>
    <property type="match status" value="1"/>
</dbReference>
<comment type="subcellular location">
    <subcellularLocation>
        <location evidence="1">Cell membrane</location>
        <topology evidence="1">Multi-pass membrane protein</topology>
    </subcellularLocation>
</comment>
<sequence length="422" mass="47456">MEILIILFLILLNGIFSMSEIALVSSRKFKLESEANKGNKNAERALGLANSPNTFLSTVQIGITLIGILTGIFSGKTLTYDLTGIISRVPILSPYADSIAVTLVVVIITYVTIVFGELIPKRIGLNFPEKISAAVAQPMTILSAIAKPLIWLLAKTNDLFLRLFGINEKQDGTATEDEINAIIRQSTESGEIQEIEQDIVRRVFSLGDRKASELMTHRSDLIWLDKKDDSLKIKEKVNSNPHSAYPVCDKSLDQLLGFISLKQLFSRSTEEDFNIEQHLNKPLYVPENMAAYRVLEHFKQSKIHSAIVVDEYGSIQGIITMDDVTDELIGDTIEIDEDEYQITVRDENSWLVDGQFPYFELLEHLQIEGEKESEGFTTVGGLVIHQTNHIPKTGEKVRWKDYELEVVDMDGQRIDKVLITKI</sequence>
<keyword evidence="5 9" id="KW-1133">Transmembrane helix</keyword>
<evidence type="ECO:0000256" key="3">
    <source>
        <dbReference type="ARBA" id="ARBA00022692"/>
    </source>
</evidence>
<dbReference type="GO" id="GO:0005886">
    <property type="term" value="C:plasma membrane"/>
    <property type="evidence" value="ECO:0007669"/>
    <property type="project" value="UniProtKB-SubCell"/>
</dbReference>
<evidence type="ECO:0000256" key="6">
    <source>
        <dbReference type="ARBA" id="ARBA00023122"/>
    </source>
</evidence>
<gene>
    <name evidence="13" type="ORF">SAMN05661044_02498</name>
</gene>
<dbReference type="SUPFAM" id="SSF54631">
    <property type="entry name" value="CBS-domain pair"/>
    <property type="match status" value="1"/>
</dbReference>
<feature type="transmembrane region" description="Helical" evidence="10">
    <location>
        <begin position="95"/>
        <end position="115"/>
    </location>
</feature>
<dbReference type="PANTHER" id="PTHR43099:SF5">
    <property type="entry name" value="HLYC_CORC FAMILY TRANSPORTER"/>
    <property type="match status" value="1"/>
</dbReference>
<dbReference type="PANTHER" id="PTHR43099">
    <property type="entry name" value="UPF0053 PROTEIN YRKA"/>
    <property type="match status" value="1"/>
</dbReference>
<evidence type="ECO:0000259" key="11">
    <source>
        <dbReference type="PROSITE" id="PS51371"/>
    </source>
</evidence>
<protein>
    <submittedName>
        <fullName evidence="13">Putative hemolysin</fullName>
    </submittedName>
</protein>
<evidence type="ECO:0000256" key="10">
    <source>
        <dbReference type="SAM" id="Phobius"/>
    </source>
</evidence>
<feature type="domain" description="CNNM transmembrane" evidence="12">
    <location>
        <begin position="1"/>
        <end position="196"/>
    </location>
</feature>
<evidence type="ECO:0000256" key="2">
    <source>
        <dbReference type="ARBA" id="ARBA00022475"/>
    </source>
</evidence>
<evidence type="ECO:0000313" key="14">
    <source>
        <dbReference type="Proteomes" id="UP000199421"/>
    </source>
</evidence>
<feature type="domain" description="CBS" evidence="11">
    <location>
        <begin position="278"/>
        <end position="337"/>
    </location>
</feature>
<dbReference type="Gene3D" id="3.10.580.10">
    <property type="entry name" value="CBS-domain"/>
    <property type="match status" value="1"/>
</dbReference>
<keyword evidence="7 9" id="KW-0472">Membrane</keyword>
<dbReference type="PROSITE" id="PS51371">
    <property type="entry name" value="CBS"/>
    <property type="match status" value="1"/>
</dbReference>
<dbReference type="InterPro" id="IPR016169">
    <property type="entry name" value="FAD-bd_PCMH_sub2"/>
</dbReference>
<evidence type="ECO:0000259" key="12">
    <source>
        <dbReference type="PROSITE" id="PS51846"/>
    </source>
</evidence>
<dbReference type="Pfam" id="PF00571">
    <property type="entry name" value="CBS"/>
    <property type="match status" value="1"/>
</dbReference>
<dbReference type="OrthoDB" id="9798188at2"/>
<dbReference type="InterPro" id="IPR036318">
    <property type="entry name" value="FAD-bd_PCMH-like_sf"/>
</dbReference>
<organism evidence="13 14">
    <name type="scientific">Olivibacter domesticus</name>
    <name type="common">Pseudosphingobacterium domesticum</name>
    <dbReference type="NCBI Taxonomy" id="407022"/>
    <lineage>
        <taxon>Bacteria</taxon>
        <taxon>Pseudomonadati</taxon>
        <taxon>Bacteroidota</taxon>
        <taxon>Sphingobacteriia</taxon>
        <taxon>Sphingobacteriales</taxon>
        <taxon>Sphingobacteriaceae</taxon>
        <taxon>Olivibacter</taxon>
    </lineage>
</organism>
<keyword evidence="14" id="KW-1185">Reference proteome</keyword>
<evidence type="ECO:0000256" key="5">
    <source>
        <dbReference type="ARBA" id="ARBA00022989"/>
    </source>
</evidence>
<keyword evidence="6 8" id="KW-0129">CBS domain</keyword>
<evidence type="ECO:0000256" key="9">
    <source>
        <dbReference type="PROSITE-ProRule" id="PRU01193"/>
    </source>
</evidence>
<accession>A0A1H7Q8E7</accession>
<evidence type="ECO:0000256" key="4">
    <source>
        <dbReference type="ARBA" id="ARBA00022737"/>
    </source>
</evidence>
<dbReference type="EMBL" id="FOAF01000002">
    <property type="protein sequence ID" value="SEL44146.1"/>
    <property type="molecule type" value="Genomic_DNA"/>
</dbReference>
<dbReference type="RefSeq" id="WP_093324615.1">
    <property type="nucleotide sequence ID" value="NZ_FOAF01000002.1"/>
</dbReference>
<dbReference type="SUPFAM" id="SSF56176">
    <property type="entry name" value="FAD-binding/transporter-associated domain-like"/>
    <property type="match status" value="1"/>
</dbReference>
<evidence type="ECO:0000313" key="13">
    <source>
        <dbReference type="EMBL" id="SEL44146.1"/>
    </source>
</evidence>
<dbReference type="PROSITE" id="PS51846">
    <property type="entry name" value="CNNM"/>
    <property type="match status" value="1"/>
</dbReference>
<dbReference type="Pfam" id="PF01595">
    <property type="entry name" value="CNNM"/>
    <property type="match status" value="1"/>
</dbReference>
<name>A0A1H7Q8E7_OLID1</name>
<evidence type="ECO:0000256" key="8">
    <source>
        <dbReference type="PROSITE-ProRule" id="PRU00703"/>
    </source>
</evidence>
<dbReference type="Proteomes" id="UP000199421">
    <property type="component" value="Unassembled WGS sequence"/>
</dbReference>